<dbReference type="Proteomes" id="UP001597097">
    <property type="component" value="Unassembled WGS sequence"/>
</dbReference>
<feature type="compositionally biased region" description="Low complexity" evidence="1">
    <location>
        <begin position="93"/>
        <end position="110"/>
    </location>
</feature>
<feature type="region of interest" description="Disordered" evidence="1">
    <location>
        <begin position="22"/>
        <end position="165"/>
    </location>
</feature>
<sequence>MNTAPHHVRIWPTVESIPVSAVTDKPPGHLGPVRAAAPADTVAGGVGTGRDTTGGEAAAHDTHATTGHGIHETAGYGPNAAAGHDTHATTRYDPNAATARDPNAATARDPNAPTDRPGAPTGRDTRPATGVGTAGAQPRGAGARGNPAAEMGFSGDPEQRGDPGDDMLHAQRIWDGTLAANRLDDAGVTAERQRVATAEVTASICLIVDGWPEDVWASVESVLEYTDAPVLALDLGNVDGAGEVLHKLALRHPDRITEWRVAETPHWRGGSATWGACHAKLLRLDTSEVHVLMETSIALAGDALTPLVAAVADGAVAAGWRGAEPSPDGTEWREAGPGPVRALRGDLMAVRRSAAIGALPEDARYGGYADLELSLALKGELVAPSDRLPVRRLRHHDVPPEYRDRETRRNHDKVLRMLRAS</sequence>
<gene>
    <name evidence="2" type="ORF">ACFSJ0_46865</name>
</gene>
<evidence type="ECO:0000313" key="2">
    <source>
        <dbReference type="EMBL" id="MFD1544634.1"/>
    </source>
</evidence>
<evidence type="ECO:0000313" key="3">
    <source>
        <dbReference type="Proteomes" id="UP001597097"/>
    </source>
</evidence>
<accession>A0ABW4GQD3</accession>
<keyword evidence="3" id="KW-1185">Reference proteome</keyword>
<organism evidence="2 3">
    <name type="scientific">Nonomuraea guangzhouensis</name>
    <dbReference type="NCBI Taxonomy" id="1291555"/>
    <lineage>
        <taxon>Bacteria</taxon>
        <taxon>Bacillati</taxon>
        <taxon>Actinomycetota</taxon>
        <taxon>Actinomycetes</taxon>
        <taxon>Streptosporangiales</taxon>
        <taxon>Streptosporangiaceae</taxon>
        <taxon>Nonomuraea</taxon>
    </lineage>
</organism>
<feature type="compositionally biased region" description="Low complexity" evidence="1">
    <location>
        <begin position="134"/>
        <end position="149"/>
    </location>
</feature>
<feature type="compositionally biased region" description="Low complexity" evidence="1">
    <location>
        <begin position="32"/>
        <end position="57"/>
    </location>
</feature>
<proteinExistence type="predicted"/>
<evidence type="ECO:0000256" key="1">
    <source>
        <dbReference type="SAM" id="MobiDB-lite"/>
    </source>
</evidence>
<dbReference type="RefSeq" id="WP_219529367.1">
    <property type="nucleotide sequence ID" value="NZ_JAHKRM010000006.1"/>
</dbReference>
<reference evidence="3" key="1">
    <citation type="journal article" date="2019" name="Int. J. Syst. Evol. Microbiol.">
        <title>The Global Catalogue of Microorganisms (GCM) 10K type strain sequencing project: providing services to taxonomists for standard genome sequencing and annotation.</title>
        <authorList>
            <consortium name="The Broad Institute Genomics Platform"/>
            <consortium name="The Broad Institute Genome Sequencing Center for Infectious Disease"/>
            <person name="Wu L."/>
            <person name="Ma J."/>
        </authorList>
    </citation>
    <scope>NUCLEOTIDE SEQUENCE [LARGE SCALE GENOMIC DNA]</scope>
    <source>
        <strain evidence="3">CGMCC 1.15399</strain>
    </source>
</reference>
<protein>
    <recommendedName>
        <fullName evidence="4">Glycosyltransferase</fullName>
    </recommendedName>
</protein>
<comment type="caution">
    <text evidence="2">The sequence shown here is derived from an EMBL/GenBank/DDBJ whole genome shotgun (WGS) entry which is preliminary data.</text>
</comment>
<evidence type="ECO:0008006" key="4">
    <source>
        <dbReference type="Google" id="ProtNLM"/>
    </source>
</evidence>
<dbReference type="EMBL" id="JBHUCM010000044">
    <property type="protein sequence ID" value="MFD1544634.1"/>
    <property type="molecule type" value="Genomic_DNA"/>
</dbReference>
<name>A0ABW4GQD3_9ACTN</name>